<evidence type="ECO:0000256" key="1">
    <source>
        <dbReference type="SAM" id="SignalP"/>
    </source>
</evidence>
<proteinExistence type="predicted"/>
<reference evidence="3" key="2">
    <citation type="submission" date="2025-09" db="UniProtKB">
        <authorList>
            <consortium name="Ensembl"/>
        </authorList>
    </citation>
    <scope>IDENTIFICATION</scope>
</reference>
<dbReference type="GeneTree" id="ENSGT00940000174523"/>
<feature type="chain" id="PRO_5017427123" description="C-type lectin domain-containing protein" evidence="1">
    <location>
        <begin position="19"/>
        <end position="164"/>
    </location>
</feature>
<organism evidence="3 4">
    <name type="scientific">Oryzias melastigma</name>
    <name type="common">Marine medaka</name>
    <dbReference type="NCBI Taxonomy" id="30732"/>
    <lineage>
        <taxon>Eukaryota</taxon>
        <taxon>Metazoa</taxon>
        <taxon>Chordata</taxon>
        <taxon>Craniata</taxon>
        <taxon>Vertebrata</taxon>
        <taxon>Euteleostomi</taxon>
        <taxon>Actinopterygii</taxon>
        <taxon>Neopterygii</taxon>
        <taxon>Teleostei</taxon>
        <taxon>Neoteleostei</taxon>
        <taxon>Acanthomorphata</taxon>
        <taxon>Ovalentaria</taxon>
        <taxon>Atherinomorphae</taxon>
        <taxon>Beloniformes</taxon>
        <taxon>Adrianichthyidae</taxon>
        <taxon>Oryziinae</taxon>
        <taxon>Oryzias</taxon>
    </lineage>
</organism>
<dbReference type="Ensembl" id="ENSOMET00000029564.1">
    <property type="protein sequence ID" value="ENSOMEP00000020133.1"/>
    <property type="gene ID" value="ENSOMEG00000021974.1"/>
</dbReference>
<evidence type="ECO:0000313" key="3">
    <source>
        <dbReference type="Ensembl" id="ENSOMEP00000020133.1"/>
    </source>
</evidence>
<dbReference type="PANTHER" id="PTHR45784">
    <property type="entry name" value="C-TYPE LECTIN DOMAIN FAMILY 20 MEMBER A-RELATED"/>
    <property type="match status" value="1"/>
</dbReference>
<dbReference type="Gene3D" id="3.10.100.10">
    <property type="entry name" value="Mannose-Binding Protein A, subunit A"/>
    <property type="match status" value="1"/>
</dbReference>
<evidence type="ECO:0000259" key="2">
    <source>
        <dbReference type="PROSITE" id="PS50041"/>
    </source>
</evidence>
<reference evidence="3" key="1">
    <citation type="submission" date="2025-08" db="UniProtKB">
        <authorList>
            <consortium name="Ensembl"/>
        </authorList>
    </citation>
    <scope>IDENTIFICATION</scope>
</reference>
<feature type="domain" description="C-type lectin" evidence="2">
    <location>
        <begin position="32"/>
        <end position="116"/>
    </location>
</feature>
<name>A0A3B3CQH8_ORYME</name>
<protein>
    <recommendedName>
        <fullName evidence="2">C-type lectin domain-containing protein</fullName>
    </recommendedName>
</protein>
<dbReference type="PaxDb" id="30732-ENSOMEP00000020133"/>
<evidence type="ECO:0000313" key="4">
    <source>
        <dbReference type="Proteomes" id="UP000261560"/>
    </source>
</evidence>
<keyword evidence="4" id="KW-1185">Reference proteome</keyword>
<dbReference type="AlphaFoldDB" id="A0A3B3CQH8"/>
<keyword evidence="1" id="KW-0732">Signal</keyword>
<dbReference type="PROSITE" id="PS50041">
    <property type="entry name" value="C_TYPE_LECTIN_2"/>
    <property type="match status" value="1"/>
</dbReference>
<accession>A0A3B3CQH8</accession>
<dbReference type="InterPro" id="IPR016186">
    <property type="entry name" value="C-type_lectin-like/link_sf"/>
</dbReference>
<dbReference type="Proteomes" id="UP000261560">
    <property type="component" value="Unplaced"/>
</dbReference>
<sequence>MILLLNCFSLKFLSKLHCFNVFYSTGSSSLKYYLGDKMTWFDAQRYCRKNHTDLISGPQLEELQKHNDNTENFIQVYDSTSVGNLKSLSTFNYIFIGLFRDAWTWSDGSSFFFRQWNVWYDSTKEKNHYADKGLRSVERFRCPVKPPNGSCIKEQHCFSSAAPL</sequence>
<feature type="signal peptide" evidence="1">
    <location>
        <begin position="1"/>
        <end position="18"/>
    </location>
</feature>
<dbReference type="InterPro" id="IPR016187">
    <property type="entry name" value="CTDL_fold"/>
</dbReference>
<dbReference type="PANTHER" id="PTHR45784:SF3">
    <property type="entry name" value="C-TYPE LECTIN DOMAIN FAMILY 4 MEMBER K-LIKE-RELATED"/>
    <property type="match status" value="1"/>
</dbReference>
<dbReference type="SUPFAM" id="SSF56436">
    <property type="entry name" value="C-type lectin-like"/>
    <property type="match status" value="1"/>
</dbReference>
<dbReference type="InterPro" id="IPR001304">
    <property type="entry name" value="C-type_lectin-like"/>
</dbReference>